<dbReference type="GO" id="GO:0005634">
    <property type="term" value="C:nucleus"/>
    <property type="evidence" value="ECO:0007669"/>
    <property type="project" value="TreeGrafter"/>
</dbReference>
<protein>
    <recommendedName>
        <fullName evidence="1">non-specific serine/threonine protein kinase</fullName>
        <ecNumber evidence="1">2.7.11.1</ecNumber>
    </recommendedName>
</protein>
<evidence type="ECO:0000256" key="3">
    <source>
        <dbReference type="ARBA" id="ARBA00022679"/>
    </source>
</evidence>
<dbReference type="Gene3D" id="1.10.510.10">
    <property type="entry name" value="Transferase(Phosphotransferase) domain 1"/>
    <property type="match status" value="1"/>
</dbReference>
<dbReference type="EMBL" id="WNWQ01000475">
    <property type="protein sequence ID" value="KAE9967321.1"/>
    <property type="molecule type" value="Genomic_DNA"/>
</dbReference>
<dbReference type="InterPro" id="IPR011009">
    <property type="entry name" value="Kinase-like_dom_sf"/>
</dbReference>
<dbReference type="PROSITE" id="PS00108">
    <property type="entry name" value="PROTEIN_KINASE_ST"/>
    <property type="match status" value="1"/>
</dbReference>
<accession>A0A8H3UBA4</accession>
<feature type="region of interest" description="Disordered" evidence="10">
    <location>
        <begin position="102"/>
        <end position="121"/>
    </location>
</feature>
<dbReference type="Pfam" id="PF00069">
    <property type="entry name" value="Pkinase"/>
    <property type="match status" value="1"/>
</dbReference>
<evidence type="ECO:0000256" key="9">
    <source>
        <dbReference type="ARBA" id="ARBA00048679"/>
    </source>
</evidence>
<evidence type="ECO:0000256" key="5">
    <source>
        <dbReference type="ARBA" id="ARBA00022777"/>
    </source>
</evidence>
<dbReference type="FunFam" id="3.30.200.20:FF:000306">
    <property type="entry name" value="IKS protein kinase"/>
    <property type="match status" value="1"/>
</dbReference>
<dbReference type="PANTHER" id="PTHR11042:SF138">
    <property type="entry name" value="SERINE_THREONINE-PROTEIN KINASE IKS1-RELATED"/>
    <property type="match status" value="1"/>
</dbReference>
<dbReference type="FunFam" id="1.10.510.10:FF:000699">
    <property type="entry name" value="Probable serine/threonine-protein kinase iksA"/>
    <property type="match status" value="1"/>
</dbReference>
<evidence type="ECO:0000313" key="14">
    <source>
        <dbReference type="Proteomes" id="UP000433883"/>
    </source>
</evidence>
<feature type="compositionally biased region" description="Pro residues" evidence="10">
    <location>
        <begin position="552"/>
        <end position="564"/>
    </location>
</feature>
<dbReference type="InterPro" id="IPR008271">
    <property type="entry name" value="Ser/Thr_kinase_AS"/>
</dbReference>
<keyword evidence="5" id="KW-0418">Kinase</keyword>
<proteinExistence type="inferred from homology"/>
<comment type="caution">
    <text evidence="13">The sequence shown here is derived from an EMBL/GenBank/DDBJ whole genome shotgun (WGS) entry which is preliminary data.</text>
</comment>
<feature type="transmembrane region" description="Helical" evidence="11">
    <location>
        <begin position="695"/>
        <end position="715"/>
    </location>
</feature>
<gene>
    <name evidence="13" type="ORF">BLS_006439</name>
</gene>
<dbReference type="InterPro" id="IPR050339">
    <property type="entry name" value="CC_SR_Kinase"/>
</dbReference>
<keyword evidence="11" id="KW-0472">Membrane</keyword>
<feature type="transmembrane region" description="Helical" evidence="11">
    <location>
        <begin position="662"/>
        <end position="683"/>
    </location>
</feature>
<dbReference type="InterPro" id="IPR000719">
    <property type="entry name" value="Prot_kinase_dom"/>
</dbReference>
<comment type="similarity">
    <text evidence="7">Belongs to the protein kinase superfamily. Ser/Thr protein kinase family. GCN2 subfamily.</text>
</comment>
<reference evidence="13 14" key="1">
    <citation type="submission" date="2019-11" db="EMBL/GenBank/DDBJ databases">
        <title>Venturia inaequalis Genome Resource.</title>
        <authorList>
            <person name="Lichtner F.J."/>
        </authorList>
    </citation>
    <scope>NUCLEOTIDE SEQUENCE [LARGE SCALE GENOMIC DNA]</scope>
    <source>
        <strain evidence="13">Bline_iso_100314</strain>
    </source>
</reference>
<dbReference type="Gene3D" id="3.30.200.20">
    <property type="entry name" value="Phosphorylase Kinase, domain 1"/>
    <property type="match status" value="1"/>
</dbReference>
<evidence type="ECO:0000256" key="4">
    <source>
        <dbReference type="ARBA" id="ARBA00022741"/>
    </source>
</evidence>
<dbReference type="SUPFAM" id="SSF56112">
    <property type="entry name" value="Protein kinase-like (PK-like)"/>
    <property type="match status" value="1"/>
</dbReference>
<sequence>MATSDSPYSSSTNTMSLVPYEPEQSREIVLRHNSTVVVFDQHSKQLLLRNASQQSSNVDLTNCPTCHRPLRDEYASHERAESPPDNHDVNHWMDQSYFRLLQHSNPPSSTSSPPPSPRRRLVQPVREGVNEVLVTPPGTKFVGSEPVSPPRASGISSNAFSQGYFKTFFKEEGELGRGGKGVVLLVRHVLDGVSLGQFACKRVPVGDDHAWLEKVLVEVQLLQNLSHQNLVSYRHVWLEDFQISHFQSSVPCAFILQQYCNAGDLHHYVLDPARVSVTTEQLKERMRRRSKGAMDPLDNLHGPRRMQFEEIYSFFKDIASGVHHLHANGYIHRDLKPSNCLLHHTGHKLRVLVSDFGEVQIENAARKSTGATGTISYCAPEVLQRDLPTGAFGNFSTKSDVFSLGMIVYFMCFGKLPYSQADNINEEKEDLDELRDEITTWAGFDDERRVRTDLPDMLYKFLKKLLALDPDDRPSTDEILQGIRAGSNLEELDTFSRPPAHPSMLDDLRHRIRPVDSAPSTPIRRASSSKSPSMGSLKGFQRHANAPGPSNLRPPPLPSPPIAPIRPHSPSKRATSQYAEDEYDSEHPNSSTALIPTLNPRKQRIPSGPRQTPSQARLALPPPPARLSWIYGLLVSPTATISVKIAFFILKVVVMTRPCDPYAARAWIAYPLLALAIVDFMPIDEERGVYWLRRSLGLLVLHLMLVWLGATRRVLCPRSGFMMEGDGVGEWAAL</sequence>
<dbReference type="SMART" id="SM00220">
    <property type="entry name" value="S_TKc"/>
    <property type="match status" value="1"/>
</dbReference>
<evidence type="ECO:0000313" key="13">
    <source>
        <dbReference type="EMBL" id="KAE9967321.1"/>
    </source>
</evidence>
<evidence type="ECO:0000256" key="6">
    <source>
        <dbReference type="ARBA" id="ARBA00022840"/>
    </source>
</evidence>
<dbReference type="GO" id="GO:0005737">
    <property type="term" value="C:cytoplasm"/>
    <property type="evidence" value="ECO:0007669"/>
    <property type="project" value="TreeGrafter"/>
</dbReference>
<evidence type="ECO:0000256" key="10">
    <source>
        <dbReference type="SAM" id="MobiDB-lite"/>
    </source>
</evidence>
<feature type="domain" description="Protein kinase" evidence="12">
    <location>
        <begin position="169"/>
        <end position="504"/>
    </location>
</feature>
<dbReference type="CDD" id="cd00180">
    <property type="entry name" value="PKc"/>
    <property type="match status" value="1"/>
</dbReference>
<dbReference type="EC" id="2.7.11.1" evidence="1"/>
<keyword evidence="11" id="KW-1133">Transmembrane helix</keyword>
<keyword evidence="11" id="KW-0812">Transmembrane</keyword>
<dbReference type="AlphaFoldDB" id="A0A8H3UBA4"/>
<feature type="region of interest" description="Disordered" evidence="10">
    <location>
        <begin position="490"/>
        <end position="618"/>
    </location>
</feature>
<organism evidence="13 14">
    <name type="scientific">Venturia inaequalis</name>
    <name type="common">Apple scab fungus</name>
    <dbReference type="NCBI Taxonomy" id="5025"/>
    <lineage>
        <taxon>Eukaryota</taxon>
        <taxon>Fungi</taxon>
        <taxon>Dikarya</taxon>
        <taxon>Ascomycota</taxon>
        <taxon>Pezizomycotina</taxon>
        <taxon>Dothideomycetes</taxon>
        <taxon>Pleosporomycetidae</taxon>
        <taxon>Venturiales</taxon>
        <taxon>Venturiaceae</taxon>
        <taxon>Venturia</taxon>
    </lineage>
</organism>
<keyword evidence="3" id="KW-0808">Transferase</keyword>
<keyword evidence="2" id="KW-0723">Serine/threonine-protein kinase</keyword>
<keyword evidence="6" id="KW-0067">ATP-binding</keyword>
<evidence type="ECO:0000256" key="2">
    <source>
        <dbReference type="ARBA" id="ARBA00022527"/>
    </source>
</evidence>
<name>A0A8H3UBA4_VENIN</name>
<dbReference type="Proteomes" id="UP000433883">
    <property type="component" value="Unassembled WGS sequence"/>
</dbReference>
<dbReference type="GO" id="GO:0005524">
    <property type="term" value="F:ATP binding"/>
    <property type="evidence" value="ECO:0007669"/>
    <property type="project" value="UniProtKB-KW"/>
</dbReference>
<feature type="transmembrane region" description="Helical" evidence="11">
    <location>
        <begin position="629"/>
        <end position="650"/>
    </location>
</feature>
<evidence type="ECO:0000256" key="1">
    <source>
        <dbReference type="ARBA" id="ARBA00012513"/>
    </source>
</evidence>
<comment type="catalytic activity">
    <reaction evidence="8">
        <text>L-threonyl-[protein] + ATP = O-phospho-L-threonyl-[protein] + ADP + H(+)</text>
        <dbReference type="Rhea" id="RHEA:46608"/>
        <dbReference type="Rhea" id="RHEA-COMP:11060"/>
        <dbReference type="Rhea" id="RHEA-COMP:11605"/>
        <dbReference type="ChEBI" id="CHEBI:15378"/>
        <dbReference type="ChEBI" id="CHEBI:30013"/>
        <dbReference type="ChEBI" id="CHEBI:30616"/>
        <dbReference type="ChEBI" id="CHEBI:61977"/>
        <dbReference type="ChEBI" id="CHEBI:456216"/>
        <dbReference type="EC" id="2.7.11.1"/>
    </reaction>
</comment>
<evidence type="ECO:0000259" key="12">
    <source>
        <dbReference type="PROSITE" id="PS50011"/>
    </source>
</evidence>
<evidence type="ECO:0000256" key="7">
    <source>
        <dbReference type="ARBA" id="ARBA00037982"/>
    </source>
</evidence>
<dbReference type="PANTHER" id="PTHR11042">
    <property type="entry name" value="EUKARYOTIC TRANSLATION INITIATION FACTOR 2-ALPHA KINASE EIF2-ALPHA KINASE -RELATED"/>
    <property type="match status" value="1"/>
</dbReference>
<dbReference type="GO" id="GO:0004674">
    <property type="term" value="F:protein serine/threonine kinase activity"/>
    <property type="evidence" value="ECO:0007669"/>
    <property type="project" value="UniProtKB-KW"/>
</dbReference>
<keyword evidence="4" id="KW-0547">Nucleotide-binding</keyword>
<dbReference type="PROSITE" id="PS50011">
    <property type="entry name" value="PROTEIN_KINASE_DOM"/>
    <property type="match status" value="1"/>
</dbReference>
<comment type="catalytic activity">
    <reaction evidence="9">
        <text>L-seryl-[protein] + ATP = O-phospho-L-seryl-[protein] + ADP + H(+)</text>
        <dbReference type="Rhea" id="RHEA:17989"/>
        <dbReference type="Rhea" id="RHEA-COMP:9863"/>
        <dbReference type="Rhea" id="RHEA-COMP:11604"/>
        <dbReference type="ChEBI" id="CHEBI:15378"/>
        <dbReference type="ChEBI" id="CHEBI:29999"/>
        <dbReference type="ChEBI" id="CHEBI:30616"/>
        <dbReference type="ChEBI" id="CHEBI:83421"/>
        <dbReference type="ChEBI" id="CHEBI:456216"/>
        <dbReference type="EC" id="2.7.11.1"/>
    </reaction>
</comment>
<evidence type="ECO:0000256" key="11">
    <source>
        <dbReference type="SAM" id="Phobius"/>
    </source>
</evidence>
<evidence type="ECO:0000256" key="8">
    <source>
        <dbReference type="ARBA" id="ARBA00047899"/>
    </source>
</evidence>